<dbReference type="CDD" id="cd14014">
    <property type="entry name" value="STKc_PknB_like"/>
    <property type="match status" value="1"/>
</dbReference>
<keyword evidence="7" id="KW-0472">Membrane</keyword>
<keyword evidence="10" id="KW-1185">Reference proteome</keyword>
<evidence type="ECO:0000256" key="7">
    <source>
        <dbReference type="SAM" id="Phobius"/>
    </source>
</evidence>
<dbReference type="GO" id="GO:0005524">
    <property type="term" value="F:ATP binding"/>
    <property type="evidence" value="ECO:0007669"/>
    <property type="project" value="UniProtKB-KW"/>
</dbReference>
<dbReference type="RefSeq" id="WP_132429196.1">
    <property type="nucleotide sequence ID" value="NZ_SMFZ01000002.1"/>
</dbReference>
<keyword evidence="3" id="KW-0808">Transferase</keyword>
<evidence type="ECO:0000313" key="9">
    <source>
        <dbReference type="EMBL" id="TCK20442.1"/>
    </source>
</evidence>
<dbReference type="AlphaFoldDB" id="A0A4R1HSR9"/>
<keyword evidence="7" id="KW-1133">Transmembrane helix</keyword>
<reference evidence="9 10" key="1">
    <citation type="submission" date="2019-03" db="EMBL/GenBank/DDBJ databases">
        <title>Sequencing the genomes of 1000 actinobacteria strains.</title>
        <authorList>
            <person name="Klenk H.-P."/>
        </authorList>
    </citation>
    <scope>NUCLEOTIDE SEQUENCE [LARGE SCALE GENOMIC DNA]</scope>
    <source>
        <strain evidence="9 10">DSM 44969</strain>
    </source>
</reference>
<dbReference type="OrthoDB" id="3778994at2"/>
<evidence type="ECO:0000256" key="5">
    <source>
        <dbReference type="ARBA" id="ARBA00022777"/>
    </source>
</evidence>
<dbReference type="Pfam" id="PF00069">
    <property type="entry name" value="Pkinase"/>
    <property type="match status" value="1"/>
</dbReference>
<accession>A0A4R1HSR9</accession>
<dbReference type="InterPro" id="IPR000719">
    <property type="entry name" value="Prot_kinase_dom"/>
</dbReference>
<proteinExistence type="predicted"/>
<dbReference type="EMBL" id="SMFZ01000002">
    <property type="protein sequence ID" value="TCK20442.1"/>
    <property type="molecule type" value="Genomic_DNA"/>
</dbReference>
<keyword evidence="5 9" id="KW-0418">Kinase</keyword>
<evidence type="ECO:0000256" key="6">
    <source>
        <dbReference type="ARBA" id="ARBA00022840"/>
    </source>
</evidence>
<dbReference type="SUPFAM" id="SSF56112">
    <property type="entry name" value="Protein kinase-like (PK-like)"/>
    <property type="match status" value="1"/>
</dbReference>
<comment type="caution">
    <text evidence="9">The sequence shown here is derived from an EMBL/GenBank/DDBJ whole genome shotgun (WGS) entry which is preliminary data.</text>
</comment>
<keyword evidence="6" id="KW-0067">ATP-binding</keyword>
<evidence type="ECO:0000256" key="2">
    <source>
        <dbReference type="ARBA" id="ARBA00022527"/>
    </source>
</evidence>
<evidence type="ECO:0000313" key="10">
    <source>
        <dbReference type="Proteomes" id="UP000295560"/>
    </source>
</evidence>
<dbReference type="PANTHER" id="PTHR43289">
    <property type="entry name" value="MITOGEN-ACTIVATED PROTEIN KINASE KINASE KINASE 20-RELATED"/>
    <property type="match status" value="1"/>
</dbReference>
<keyword evidence="7" id="KW-0812">Transmembrane</keyword>
<feature type="transmembrane region" description="Helical" evidence="7">
    <location>
        <begin position="262"/>
        <end position="282"/>
    </location>
</feature>
<evidence type="ECO:0000256" key="1">
    <source>
        <dbReference type="ARBA" id="ARBA00012513"/>
    </source>
</evidence>
<protein>
    <recommendedName>
        <fullName evidence="1">non-specific serine/threonine protein kinase</fullName>
        <ecNumber evidence="1">2.7.11.1</ecNumber>
    </recommendedName>
</protein>
<dbReference type="PANTHER" id="PTHR43289:SF6">
    <property type="entry name" value="SERINE_THREONINE-PROTEIN KINASE NEKL-3"/>
    <property type="match status" value="1"/>
</dbReference>
<evidence type="ECO:0000259" key="8">
    <source>
        <dbReference type="PROSITE" id="PS50011"/>
    </source>
</evidence>
<dbReference type="GO" id="GO:0004674">
    <property type="term" value="F:protein serine/threonine kinase activity"/>
    <property type="evidence" value="ECO:0007669"/>
    <property type="project" value="UniProtKB-KW"/>
</dbReference>
<evidence type="ECO:0000256" key="3">
    <source>
        <dbReference type="ARBA" id="ARBA00022679"/>
    </source>
</evidence>
<keyword evidence="4" id="KW-0547">Nucleotide-binding</keyword>
<dbReference type="PROSITE" id="PS50011">
    <property type="entry name" value="PROTEIN_KINASE_DOM"/>
    <property type="match status" value="1"/>
</dbReference>
<dbReference type="EC" id="2.7.11.1" evidence="1"/>
<sequence length="284" mass="29667">MESRVVGGRYLLLAELDRRGFGPAFRAEDRITGRQVVVTEIRLPDPPDRPDSLRDRLLTEVRTAGRLRHPGVVPVQDLVADRARDGSLREHLVTERPEARSLSEALADGPMPVRTVAAVGRDVLVALRAMHDSGVVHGGLTPDCVLLTTDGSALVTDIGLARAVGPRPVGTNGSVDPGAFAAPERGAGGSDAPSADLWALGAVLHHAVGRRPPANGPLTEVITGLTAADPAERLGPAEAAVLLERAARPRPTSGDLGRSRRLLLGAAAVLALIVIGLLVLVIGF</sequence>
<organism evidence="9 10">
    <name type="scientific">Pseudonocardia endophytica</name>
    <dbReference type="NCBI Taxonomy" id="401976"/>
    <lineage>
        <taxon>Bacteria</taxon>
        <taxon>Bacillati</taxon>
        <taxon>Actinomycetota</taxon>
        <taxon>Actinomycetes</taxon>
        <taxon>Pseudonocardiales</taxon>
        <taxon>Pseudonocardiaceae</taxon>
        <taxon>Pseudonocardia</taxon>
    </lineage>
</organism>
<evidence type="ECO:0000256" key="4">
    <source>
        <dbReference type="ARBA" id="ARBA00022741"/>
    </source>
</evidence>
<dbReference type="SMART" id="SM00220">
    <property type="entry name" value="S_TKc"/>
    <property type="match status" value="1"/>
</dbReference>
<dbReference type="Gene3D" id="3.30.200.20">
    <property type="entry name" value="Phosphorylase Kinase, domain 1"/>
    <property type="match status" value="1"/>
</dbReference>
<dbReference type="Proteomes" id="UP000295560">
    <property type="component" value="Unassembled WGS sequence"/>
</dbReference>
<name>A0A4R1HSR9_PSEEN</name>
<gene>
    <name evidence="9" type="ORF">EV378_4401</name>
</gene>
<keyword evidence="2" id="KW-0723">Serine/threonine-protein kinase</keyword>
<feature type="domain" description="Protein kinase" evidence="8">
    <location>
        <begin position="10"/>
        <end position="263"/>
    </location>
</feature>
<dbReference type="InterPro" id="IPR011009">
    <property type="entry name" value="Kinase-like_dom_sf"/>
</dbReference>
<dbReference type="Gene3D" id="1.10.510.10">
    <property type="entry name" value="Transferase(Phosphotransferase) domain 1"/>
    <property type="match status" value="1"/>
</dbReference>